<keyword evidence="3 7" id="KW-0812">Transmembrane</keyword>
<comment type="subcellular location">
    <subcellularLocation>
        <location evidence="1">Membrane</location>
    </subcellularLocation>
</comment>
<feature type="transmembrane region" description="Helical" evidence="7">
    <location>
        <begin position="55"/>
        <end position="74"/>
    </location>
</feature>
<evidence type="ECO:0000256" key="4">
    <source>
        <dbReference type="ARBA" id="ARBA00022970"/>
    </source>
</evidence>
<evidence type="ECO:0000256" key="2">
    <source>
        <dbReference type="ARBA" id="ARBA00022448"/>
    </source>
</evidence>
<evidence type="ECO:0000256" key="7">
    <source>
        <dbReference type="SAM" id="Phobius"/>
    </source>
</evidence>
<evidence type="ECO:0000256" key="5">
    <source>
        <dbReference type="ARBA" id="ARBA00022989"/>
    </source>
</evidence>
<evidence type="ECO:0000313" key="10">
    <source>
        <dbReference type="Proteomes" id="UP000634136"/>
    </source>
</evidence>
<evidence type="ECO:0000256" key="1">
    <source>
        <dbReference type="ARBA" id="ARBA00004370"/>
    </source>
</evidence>
<comment type="caution">
    <text evidence="9">The sequence shown here is derived from an EMBL/GenBank/DDBJ whole genome shotgun (WGS) entry which is preliminary data.</text>
</comment>
<accession>A0A834VWY2</accession>
<keyword evidence="10" id="KW-1185">Reference proteome</keyword>
<evidence type="ECO:0000259" key="8">
    <source>
        <dbReference type="Pfam" id="PF01490"/>
    </source>
</evidence>
<dbReference type="InterPro" id="IPR013057">
    <property type="entry name" value="AA_transpt_TM"/>
</dbReference>
<dbReference type="SUPFAM" id="SSF48576">
    <property type="entry name" value="Terpenoid synthases"/>
    <property type="match status" value="1"/>
</dbReference>
<keyword evidence="5 7" id="KW-1133">Transmembrane helix</keyword>
<dbReference type="Gene3D" id="1.10.600.10">
    <property type="entry name" value="Farnesyl Diphosphate Synthase"/>
    <property type="match status" value="1"/>
</dbReference>
<gene>
    <name evidence="9" type="ORF">G2W53_044786</name>
</gene>
<keyword evidence="2" id="KW-0813">Transport</keyword>
<dbReference type="Pfam" id="PF01490">
    <property type="entry name" value="Aa_trans"/>
    <property type="match status" value="1"/>
</dbReference>
<dbReference type="GO" id="GO:0006865">
    <property type="term" value="P:amino acid transport"/>
    <property type="evidence" value="ECO:0007669"/>
    <property type="project" value="UniProtKB-KW"/>
</dbReference>
<dbReference type="GO" id="GO:0000287">
    <property type="term" value="F:magnesium ion binding"/>
    <property type="evidence" value="ECO:0007669"/>
    <property type="project" value="InterPro"/>
</dbReference>
<dbReference type="EMBL" id="JAAIUW010000204">
    <property type="protein sequence ID" value="KAF7800718.1"/>
    <property type="molecule type" value="Genomic_DNA"/>
</dbReference>
<dbReference type="OrthoDB" id="40134at2759"/>
<dbReference type="Proteomes" id="UP000634136">
    <property type="component" value="Unassembled WGS sequence"/>
</dbReference>
<keyword evidence="4" id="KW-0029">Amino-acid transport</keyword>
<reference evidence="9" key="1">
    <citation type="submission" date="2020-09" db="EMBL/GenBank/DDBJ databases">
        <title>Genome-Enabled Discovery of Anthraquinone Biosynthesis in Senna tora.</title>
        <authorList>
            <person name="Kang S.-H."/>
            <person name="Pandey R.P."/>
            <person name="Lee C.-M."/>
            <person name="Sim J.-S."/>
            <person name="Jeong J.-T."/>
            <person name="Choi B.-S."/>
            <person name="Jung M."/>
            <person name="Ginzburg D."/>
            <person name="Zhao K."/>
            <person name="Won S.Y."/>
            <person name="Oh T.-J."/>
            <person name="Yu Y."/>
            <person name="Kim N.-H."/>
            <person name="Lee O.R."/>
            <person name="Lee T.-H."/>
            <person name="Bashyal P."/>
            <person name="Kim T.-S."/>
            <person name="Lee W.-H."/>
            <person name="Kawkins C."/>
            <person name="Kim C.-K."/>
            <person name="Kim J.S."/>
            <person name="Ahn B.O."/>
            <person name="Rhee S.Y."/>
            <person name="Sohng J.K."/>
        </authorList>
    </citation>
    <scope>NUCLEOTIDE SEQUENCE</scope>
    <source>
        <tissue evidence="9">Leaf</tissue>
    </source>
</reference>
<organism evidence="9 10">
    <name type="scientific">Senna tora</name>
    <dbReference type="NCBI Taxonomy" id="362788"/>
    <lineage>
        <taxon>Eukaryota</taxon>
        <taxon>Viridiplantae</taxon>
        <taxon>Streptophyta</taxon>
        <taxon>Embryophyta</taxon>
        <taxon>Tracheophyta</taxon>
        <taxon>Spermatophyta</taxon>
        <taxon>Magnoliopsida</taxon>
        <taxon>eudicotyledons</taxon>
        <taxon>Gunneridae</taxon>
        <taxon>Pentapetalae</taxon>
        <taxon>rosids</taxon>
        <taxon>fabids</taxon>
        <taxon>Fabales</taxon>
        <taxon>Fabaceae</taxon>
        <taxon>Caesalpinioideae</taxon>
        <taxon>Cassia clade</taxon>
        <taxon>Senna</taxon>
    </lineage>
</organism>
<name>A0A834VWY2_9FABA</name>
<feature type="domain" description="Amino acid transporter transmembrane" evidence="8">
    <location>
        <begin position="61"/>
        <end position="160"/>
    </location>
</feature>
<protein>
    <submittedName>
        <fullName evidence="9">Proline transporter 2-like</fullName>
    </submittedName>
</protein>
<keyword evidence="6 7" id="KW-0472">Membrane</keyword>
<evidence type="ECO:0000256" key="3">
    <source>
        <dbReference type="ARBA" id="ARBA00022692"/>
    </source>
</evidence>
<dbReference type="GO" id="GO:0010333">
    <property type="term" value="F:terpene synthase activity"/>
    <property type="evidence" value="ECO:0007669"/>
    <property type="project" value="InterPro"/>
</dbReference>
<evidence type="ECO:0000256" key="6">
    <source>
        <dbReference type="ARBA" id="ARBA00023136"/>
    </source>
</evidence>
<evidence type="ECO:0000313" key="9">
    <source>
        <dbReference type="EMBL" id="KAF7800718.1"/>
    </source>
</evidence>
<sequence length="239" mass="26997">MLLALDEEALDEEVDEDLTKTLESTVASNDLVRTSAAASDFPKRTSSGPIGFSDLVDFVCVCAVTEIVFAFWAYGSHVSVYLPQNFSGPRWANVLVNALAYLQSVVSQHMFVAPIHEAFDTKVLYIDKGMHSKQNLKRLFLVRLLFFSGNTFVSAAFPFIVFEAWLEYYNEIELLAAEEGKSCIVEYVKRAFQRAVEAYLIEAKWCNHSLPFSCSHTRKSNASEREINRNVQAQRILLC</sequence>
<dbReference type="InterPro" id="IPR008949">
    <property type="entry name" value="Isoprenoid_synthase_dom_sf"/>
</dbReference>
<dbReference type="AlphaFoldDB" id="A0A834VWY2"/>
<proteinExistence type="predicted"/>
<feature type="transmembrane region" description="Helical" evidence="7">
    <location>
        <begin position="140"/>
        <end position="161"/>
    </location>
</feature>
<dbReference type="GO" id="GO:0016020">
    <property type="term" value="C:membrane"/>
    <property type="evidence" value="ECO:0007669"/>
    <property type="project" value="UniProtKB-SubCell"/>
</dbReference>